<feature type="non-terminal residue" evidence="1">
    <location>
        <position position="1"/>
    </location>
</feature>
<organism evidence="1">
    <name type="scientific">Hepacivirus hominis</name>
    <dbReference type="NCBI Taxonomy" id="3052230"/>
    <lineage>
        <taxon>Viruses</taxon>
        <taxon>Riboviria</taxon>
        <taxon>Orthornavirae</taxon>
        <taxon>Kitrinoviricota</taxon>
        <taxon>Flasuviricetes</taxon>
        <taxon>Amarillovirales</taxon>
        <taxon>Flaviviridae</taxon>
        <taxon>Hepacivirus</taxon>
    </lineage>
</organism>
<name>Q80I20_9HEPC</name>
<reference evidence="1" key="1">
    <citation type="journal article" date="2004" name="J. Infect. Dis.">
        <title>Complexity and diversity of hepatitis C virus RNA in african americans and whites: analysis of the envelope-coding domain.</title>
        <authorList>
            <person name="Keenan E.D."/>
            <person name="Rouster S.D."/>
            <person name="Shire N.J."/>
            <person name="Horn P.S."/>
            <person name="Sherman K.E."/>
        </authorList>
    </citation>
    <scope>NUCLEOTIDE SEQUENCE</scope>
</reference>
<protein>
    <submittedName>
        <fullName evidence="1">Polyprotein</fullName>
    </submittedName>
</protein>
<dbReference type="EMBL" id="AY194784">
    <property type="protein sequence ID" value="AAO87992.1"/>
    <property type="molecule type" value="Genomic_RNA"/>
</dbReference>
<evidence type="ECO:0000313" key="1">
    <source>
        <dbReference type="EMBL" id="AAO87992.1"/>
    </source>
</evidence>
<feature type="non-terminal residue" evidence="1">
    <location>
        <position position="46"/>
    </location>
</feature>
<accession>Q80I20</accession>
<sequence length="46" mass="4713">KVLVVLLLFAGVDARTTTTGGQAAQTTFCTHQVFYSGPQAGCPADA</sequence>
<proteinExistence type="predicted"/>